<dbReference type="InterPro" id="IPR036249">
    <property type="entry name" value="Thioredoxin-like_sf"/>
</dbReference>
<accession>A0A2T3FVU0</accession>
<dbReference type="AlphaFoldDB" id="A0A2T3FVU0"/>
<evidence type="ECO:0000313" key="1">
    <source>
        <dbReference type="EMBL" id="PST39407.1"/>
    </source>
</evidence>
<dbReference type="GeneID" id="77471383"/>
<sequence>MNRIKKLLLIVILLIPLVGCQSQKNEWKGTYYLTYFYLKDCSNCQHFKKNVLPAIKKEFGKHMKIKAYDMDDEKTFDEMKVSYQEHIDQIIDFNEDDYGYGPMVFLEGYFAILGAGNEDDYVEHLVRAIQGKELNEASEIETYYYLKDGKVQNS</sequence>
<dbReference type="Proteomes" id="UP000241201">
    <property type="component" value="Unassembled WGS sequence"/>
</dbReference>
<gene>
    <name evidence="1" type="ORF">C7U55_09785</name>
</gene>
<dbReference type="RefSeq" id="WP_106988418.1">
    <property type="nucleotide sequence ID" value="NZ_JADPLM010000060.1"/>
</dbReference>
<keyword evidence="2" id="KW-1185">Reference proteome</keyword>
<reference evidence="2" key="1">
    <citation type="submission" date="2018-03" db="EMBL/GenBank/DDBJ databases">
        <title>Lachnoclostridium SNUG30370 gen.nov., sp.nov., isolated from human faeces.</title>
        <authorList>
            <person name="Seo B."/>
            <person name="Jeon K."/>
            <person name="Ko G."/>
        </authorList>
    </citation>
    <scope>NUCLEOTIDE SEQUENCE [LARGE SCALE GENOMIC DNA]</scope>
    <source>
        <strain evidence="2">SNUG30370</strain>
    </source>
</reference>
<name>A0A2T3FVU0_9FIRM</name>
<evidence type="ECO:0008006" key="3">
    <source>
        <dbReference type="Google" id="ProtNLM"/>
    </source>
</evidence>
<evidence type="ECO:0000313" key="2">
    <source>
        <dbReference type="Proteomes" id="UP000241201"/>
    </source>
</evidence>
<comment type="caution">
    <text evidence="1">The sequence shown here is derived from an EMBL/GenBank/DDBJ whole genome shotgun (WGS) entry which is preliminary data.</text>
</comment>
<dbReference type="EMBL" id="PYLP01000014">
    <property type="protein sequence ID" value="PST39407.1"/>
    <property type="molecule type" value="Genomic_DNA"/>
</dbReference>
<dbReference type="Gene3D" id="3.40.30.10">
    <property type="entry name" value="Glutaredoxin"/>
    <property type="match status" value="1"/>
</dbReference>
<proteinExistence type="predicted"/>
<protein>
    <recommendedName>
        <fullName evidence="3">Thioredoxin</fullName>
    </recommendedName>
</protein>
<organism evidence="1 2">
    <name type="scientific">Faecalibacillus faecis</name>
    <dbReference type="NCBI Taxonomy" id="1982628"/>
    <lineage>
        <taxon>Bacteria</taxon>
        <taxon>Bacillati</taxon>
        <taxon>Bacillota</taxon>
        <taxon>Erysipelotrichia</taxon>
        <taxon>Erysipelotrichales</taxon>
        <taxon>Coprobacillaceae</taxon>
        <taxon>Faecalibacillus</taxon>
    </lineage>
</organism>
<dbReference type="SUPFAM" id="SSF52833">
    <property type="entry name" value="Thioredoxin-like"/>
    <property type="match status" value="1"/>
</dbReference>